<keyword evidence="6" id="KW-0676">Redox-active center</keyword>
<dbReference type="PANTHER" id="PTHR35891">
    <property type="entry name" value="THIOL:DISULFIDE INTERCHANGE PROTEIN DSBA"/>
    <property type="match status" value="1"/>
</dbReference>
<evidence type="ECO:0000256" key="3">
    <source>
        <dbReference type="ARBA" id="ARBA00022729"/>
    </source>
</evidence>
<evidence type="ECO:0000256" key="5">
    <source>
        <dbReference type="ARBA" id="ARBA00023157"/>
    </source>
</evidence>
<dbReference type="InterPro" id="IPR017937">
    <property type="entry name" value="Thioredoxin_CS"/>
</dbReference>
<dbReference type="Proteomes" id="UP000614811">
    <property type="component" value="Unassembled WGS sequence"/>
</dbReference>
<evidence type="ECO:0000313" key="12">
    <source>
        <dbReference type="Proteomes" id="UP000614811"/>
    </source>
</evidence>
<dbReference type="SUPFAM" id="SSF52833">
    <property type="entry name" value="Thioredoxin-like"/>
    <property type="match status" value="1"/>
</dbReference>
<proteinExistence type="inferred from homology"/>
<comment type="similarity">
    <text evidence="2">Belongs to the thioredoxin family. DsbA subfamily.</text>
</comment>
<evidence type="ECO:0000259" key="10">
    <source>
        <dbReference type="PROSITE" id="PS51352"/>
    </source>
</evidence>
<dbReference type="PROSITE" id="PS51352">
    <property type="entry name" value="THIOREDOXIN_2"/>
    <property type="match status" value="1"/>
</dbReference>
<dbReference type="EMBL" id="BMXA01000005">
    <property type="protein sequence ID" value="GHA15690.1"/>
    <property type="molecule type" value="Genomic_DNA"/>
</dbReference>
<evidence type="ECO:0000256" key="4">
    <source>
        <dbReference type="ARBA" id="ARBA00022764"/>
    </source>
</evidence>
<dbReference type="AlphaFoldDB" id="A0A918VR33"/>
<feature type="chain" id="PRO_5037686937" description="Thiol:disulfide interchange protein" evidence="9">
    <location>
        <begin position="34"/>
        <end position="219"/>
    </location>
</feature>
<dbReference type="GO" id="GO:0015036">
    <property type="term" value="F:disulfide oxidoreductase activity"/>
    <property type="evidence" value="ECO:0007669"/>
    <property type="project" value="UniProtKB-ARBA"/>
</dbReference>
<feature type="disulfide bond" description="Redox-active" evidence="8">
    <location>
        <begin position="66"/>
        <end position="69"/>
    </location>
</feature>
<evidence type="ECO:0000313" key="11">
    <source>
        <dbReference type="EMBL" id="GHA15690.1"/>
    </source>
</evidence>
<accession>A0A918VR33</accession>
<evidence type="ECO:0000256" key="1">
    <source>
        <dbReference type="ARBA" id="ARBA00004418"/>
    </source>
</evidence>
<protein>
    <recommendedName>
        <fullName evidence="7">Thiol:disulfide interchange protein</fullName>
    </recommendedName>
</protein>
<reference evidence="11" key="1">
    <citation type="journal article" date="2014" name="Int. J. Syst. Evol. Microbiol.">
        <title>Complete genome sequence of Corynebacterium casei LMG S-19264T (=DSM 44701T), isolated from a smear-ripened cheese.</title>
        <authorList>
            <consortium name="US DOE Joint Genome Institute (JGI-PGF)"/>
            <person name="Walter F."/>
            <person name="Albersmeier A."/>
            <person name="Kalinowski J."/>
            <person name="Ruckert C."/>
        </authorList>
    </citation>
    <scope>NUCLEOTIDE SEQUENCE</scope>
    <source>
        <strain evidence="11">KCTC 12711</strain>
    </source>
</reference>
<comment type="subcellular location">
    <subcellularLocation>
        <location evidence="1 7">Periplasm</location>
    </subcellularLocation>
</comment>
<evidence type="ECO:0000256" key="6">
    <source>
        <dbReference type="ARBA" id="ARBA00023284"/>
    </source>
</evidence>
<evidence type="ECO:0000256" key="7">
    <source>
        <dbReference type="PIRNR" id="PIRNR001488"/>
    </source>
</evidence>
<dbReference type="PROSITE" id="PS00194">
    <property type="entry name" value="THIOREDOXIN_1"/>
    <property type="match status" value="1"/>
</dbReference>
<dbReference type="GO" id="GO:0042597">
    <property type="term" value="C:periplasmic space"/>
    <property type="evidence" value="ECO:0007669"/>
    <property type="project" value="UniProtKB-SubCell"/>
</dbReference>
<evidence type="ECO:0000256" key="2">
    <source>
        <dbReference type="ARBA" id="ARBA00005791"/>
    </source>
</evidence>
<sequence>MLKHTSSMAQTLRTSAFALGIALLMACQGETIAQEVDSSKFKTVSKPMKVSTGEKIEVVELFWFGCGHCFALEPSVKQWLKNKPENAEFVKVPALFSKRWEFHGQAFYTMEALGAPSQAYDDFFAELHVKRSNINTLDQLVAFLSNYDFSEDQITSAFNSFAVDSKMRNARKITMNSGATGVPAVIVDGKYLTSEQLAGKGLQMFQVVDQLVSKAAAER</sequence>
<dbReference type="InterPro" id="IPR023205">
    <property type="entry name" value="DsbA/DsbL"/>
</dbReference>
<organism evidence="11 12">
    <name type="scientific">Arenicella chitinivorans</name>
    <dbReference type="NCBI Taxonomy" id="1329800"/>
    <lineage>
        <taxon>Bacteria</taxon>
        <taxon>Pseudomonadati</taxon>
        <taxon>Pseudomonadota</taxon>
        <taxon>Gammaproteobacteria</taxon>
        <taxon>Arenicellales</taxon>
        <taxon>Arenicellaceae</taxon>
        <taxon>Arenicella</taxon>
    </lineage>
</organism>
<keyword evidence="5 7" id="KW-1015">Disulfide bond</keyword>
<dbReference type="Gene3D" id="3.40.30.10">
    <property type="entry name" value="Glutaredoxin"/>
    <property type="match status" value="1"/>
</dbReference>
<dbReference type="InterPro" id="IPR001853">
    <property type="entry name" value="DSBA-like_thioredoxin_dom"/>
</dbReference>
<dbReference type="InterPro" id="IPR036249">
    <property type="entry name" value="Thioredoxin-like_sf"/>
</dbReference>
<dbReference type="PANTHER" id="PTHR35891:SF2">
    <property type="entry name" value="THIOL:DISULFIDE INTERCHANGE PROTEIN DSBA"/>
    <property type="match status" value="1"/>
</dbReference>
<dbReference type="PROSITE" id="PS51257">
    <property type="entry name" value="PROKAR_LIPOPROTEIN"/>
    <property type="match status" value="1"/>
</dbReference>
<reference evidence="11" key="2">
    <citation type="submission" date="2020-09" db="EMBL/GenBank/DDBJ databases">
        <authorList>
            <person name="Sun Q."/>
            <person name="Kim S."/>
        </authorList>
    </citation>
    <scope>NUCLEOTIDE SEQUENCE</scope>
    <source>
        <strain evidence="11">KCTC 12711</strain>
    </source>
</reference>
<comment type="caution">
    <text evidence="11">The sequence shown here is derived from an EMBL/GenBank/DDBJ whole genome shotgun (WGS) entry which is preliminary data.</text>
</comment>
<keyword evidence="12" id="KW-1185">Reference proteome</keyword>
<name>A0A918VR33_9GAMM</name>
<keyword evidence="3 9" id="KW-0732">Signal</keyword>
<dbReference type="Pfam" id="PF01323">
    <property type="entry name" value="DSBA"/>
    <property type="match status" value="1"/>
</dbReference>
<keyword evidence="4 7" id="KW-0574">Periplasm</keyword>
<feature type="signal peptide" evidence="9">
    <location>
        <begin position="1"/>
        <end position="33"/>
    </location>
</feature>
<feature type="domain" description="Thioredoxin" evidence="10">
    <location>
        <begin position="12"/>
        <end position="163"/>
    </location>
</feature>
<gene>
    <name evidence="11" type="primary">dsbA</name>
    <name evidence="11" type="ORF">GCM10008090_26580</name>
</gene>
<evidence type="ECO:0000256" key="8">
    <source>
        <dbReference type="PIRSR" id="PIRSR001488-1"/>
    </source>
</evidence>
<evidence type="ECO:0000256" key="9">
    <source>
        <dbReference type="SAM" id="SignalP"/>
    </source>
</evidence>
<dbReference type="InterPro" id="IPR013766">
    <property type="entry name" value="Thioredoxin_domain"/>
</dbReference>
<dbReference type="InterPro" id="IPR050824">
    <property type="entry name" value="Thiol_disulfide_DsbA"/>
</dbReference>
<dbReference type="PIRSF" id="PIRSF001488">
    <property type="entry name" value="Tdi_protein"/>
    <property type="match status" value="1"/>
</dbReference>
<dbReference type="CDD" id="cd03019">
    <property type="entry name" value="DsbA_DsbA"/>
    <property type="match status" value="1"/>
</dbReference>